<evidence type="ECO:0000256" key="10">
    <source>
        <dbReference type="ARBA" id="ARBA00022917"/>
    </source>
</evidence>
<dbReference type="SUPFAM" id="SSF50249">
    <property type="entry name" value="Nucleic acid-binding proteins"/>
    <property type="match status" value="1"/>
</dbReference>
<dbReference type="EMBL" id="VFSY01000029">
    <property type="protein sequence ID" value="TPI01141.1"/>
    <property type="molecule type" value="Genomic_DNA"/>
</dbReference>
<organism evidence="15 16">
    <name type="scientific">Mycoplasma struthionis</name>
    <dbReference type="NCBI Taxonomy" id="538220"/>
    <lineage>
        <taxon>Bacteria</taxon>
        <taxon>Bacillati</taxon>
        <taxon>Mycoplasmatota</taxon>
        <taxon>Mollicutes</taxon>
        <taxon>Mycoplasmataceae</taxon>
        <taxon>Mycoplasma</taxon>
    </lineage>
</organism>
<comment type="cofactor">
    <cofactor evidence="1">
        <name>Mg(2+)</name>
        <dbReference type="ChEBI" id="CHEBI:18420"/>
    </cofactor>
</comment>
<evidence type="ECO:0000256" key="4">
    <source>
        <dbReference type="ARBA" id="ARBA00022598"/>
    </source>
</evidence>
<name>A0A502M861_9MOLU</name>
<evidence type="ECO:0000256" key="8">
    <source>
        <dbReference type="ARBA" id="ARBA00022842"/>
    </source>
</evidence>
<keyword evidence="3 12" id="KW-0820">tRNA-binding</keyword>
<keyword evidence="9 12" id="KW-0694">RNA-binding</keyword>
<evidence type="ECO:0000256" key="2">
    <source>
        <dbReference type="ARBA" id="ARBA00012814"/>
    </source>
</evidence>
<dbReference type="PROSITE" id="PS51483">
    <property type="entry name" value="B5"/>
    <property type="match status" value="1"/>
</dbReference>
<keyword evidence="5" id="KW-0479">Metal-binding</keyword>
<dbReference type="SUPFAM" id="SSF55681">
    <property type="entry name" value="Class II aaRS and biotin synthetases"/>
    <property type="match status" value="1"/>
</dbReference>
<keyword evidence="8" id="KW-0460">Magnesium</keyword>
<evidence type="ECO:0000313" key="15">
    <source>
        <dbReference type="EMBL" id="TPI01141.1"/>
    </source>
</evidence>
<evidence type="ECO:0000256" key="1">
    <source>
        <dbReference type="ARBA" id="ARBA00001946"/>
    </source>
</evidence>
<dbReference type="InterPro" id="IPR005146">
    <property type="entry name" value="B3/B4_tRNA-bd"/>
</dbReference>
<dbReference type="Pfam" id="PF03484">
    <property type="entry name" value="B5"/>
    <property type="match status" value="1"/>
</dbReference>
<dbReference type="EC" id="6.1.1.20" evidence="2"/>
<dbReference type="InterPro" id="IPR002547">
    <property type="entry name" value="tRNA-bd_dom"/>
</dbReference>
<dbReference type="Gene3D" id="3.30.930.10">
    <property type="entry name" value="Bira Bifunctional Protein, Domain 2"/>
    <property type="match status" value="1"/>
</dbReference>
<evidence type="ECO:0000256" key="9">
    <source>
        <dbReference type="ARBA" id="ARBA00022884"/>
    </source>
</evidence>
<dbReference type="Pfam" id="PF17759">
    <property type="entry name" value="tRNA_synthFbeta"/>
    <property type="match status" value="1"/>
</dbReference>
<dbReference type="InterPro" id="IPR009061">
    <property type="entry name" value="DNA-bd_dom_put_sf"/>
</dbReference>
<evidence type="ECO:0000256" key="5">
    <source>
        <dbReference type="ARBA" id="ARBA00022723"/>
    </source>
</evidence>
<sequence length="723" mass="83094">MLFSYKTLCRLANLKNKSIEDVTKAINSIGFEVEEYYKIADVEGVKFCKVLKAYKNPNADRLTVCEVEFANNQKSVIQTTAENMHEGDYVMAFVPGSRSGSTVFASKEMKGITSHGMFVGLGELGIKQEGAREDKFEGIFHVDEIDLSLDPVEYFDLNDYMIDVSILSNRADASCYLIFAKELATYFKTSVKTNFKANPNLESDIKITNLTKTNSFSLIEAKNDNLKLSLAEEFLLWKHNIKTFNNAVDLTNFVLLYTAVPCHVYNKDDLKSNEFSTELVTEKVTILGNKEVELNNNLVIKNGNDSVSLAATIGFENYQFKATASKAIFELASFDIKEIRKNAKQIKLDTNASARANKEIALGAILLAYNFLSQYLNEYSELINAPKVTKKSILIDNKYITKFAGFNITTTKRYQEILMTLKTLDFKFKSDLSTVTFPTYRYDLNNIQDFVEELFRFYGYDNFPSKQPKITRLLNTKILEPKFNNILKQKGYLNIRTYTLIKPENNVFNPFNFIETFNALDSKNYDHSQIRHSMISSLYTALNYNEKQELKKGSYFEIGMISDKINVLGLVSNEKTFNEIKEDIISLTNQDLEIRKSNLEIFNPNASLEIYKDNKLIGYIAKLHPSFINTDAIFAEIFLDELENKKLEFKNYKHEPLKSRDITIELKQKESLEKVINELKNIKGIYSIKVKDIYQKDENQRNITLSVLLEDWATKKFDLTFNK</sequence>
<gene>
    <name evidence="15" type="ORF">FJM01_02915</name>
</gene>
<keyword evidence="11" id="KW-0030">Aminoacyl-tRNA synthetase</keyword>
<feature type="domain" description="TRNA-binding" evidence="13">
    <location>
        <begin position="39"/>
        <end position="153"/>
    </location>
</feature>
<dbReference type="PANTHER" id="PTHR10947:SF0">
    <property type="entry name" value="PHENYLALANINE--TRNA LIGASE BETA SUBUNIT"/>
    <property type="match status" value="1"/>
</dbReference>
<dbReference type="Gene3D" id="2.40.50.140">
    <property type="entry name" value="Nucleic acid-binding proteins"/>
    <property type="match status" value="1"/>
</dbReference>
<dbReference type="GO" id="GO:0000287">
    <property type="term" value="F:magnesium ion binding"/>
    <property type="evidence" value="ECO:0007669"/>
    <property type="project" value="InterPro"/>
</dbReference>
<dbReference type="GO" id="GO:0000049">
    <property type="term" value="F:tRNA binding"/>
    <property type="evidence" value="ECO:0007669"/>
    <property type="project" value="UniProtKB-UniRule"/>
</dbReference>
<proteinExistence type="predicted"/>
<evidence type="ECO:0000259" key="14">
    <source>
        <dbReference type="PROSITE" id="PS51483"/>
    </source>
</evidence>
<dbReference type="SUPFAM" id="SSF56037">
    <property type="entry name" value="PheT/TilS domain"/>
    <property type="match status" value="1"/>
</dbReference>
<evidence type="ECO:0000256" key="6">
    <source>
        <dbReference type="ARBA" id="ARBA00022741"/>
    </source>
</evidence>
<dbReference type="InterPro" id="IPR012340">
    <property type="entry name" value="NA-bd_OB-fold"/>
</dbReference>
<dbReference type="SMART" id="SM00873">
    <property type="entry name" value="B3_4"/>
    <property type="match status" value="1"/>
</dbReference>
<protein>
    <recommendedName>
        <fullName evidence="2">phenylalanine--tRNA ligase</fullName>
        <ecNumber evidence="2">6.1.1.20</ecNumber>
    </recommendedName>
</protein>
<dbReference type="GO" id="GO:0009328">
    <property type="term" value="C:phenylalanine-tRNA ligase complex"/>
    <property type="evidence" value="ECO:0007669"/>
    <property type="project" value="TreeGrafter"/>
</dbReference>
<dbReference type="Proteomes" id="UP000317904">
    <property type="component" value="Unassembled WGS sequence"/>
</dbReference>
<keyword evidence="10" id="KW-0648">Protein biosynthesis</keyword>
<dbReference type="Pfam" id="PF01588">
    <property type="entry name" value="tRNA_bind"/>
    <property type="match status" value="1"/>
</dbReference>
<evidence type="ECO:0000256" key="11">
    <source>
        <dbReference type="ARBA" id="ARBA00023146"/>
    </source>
</evidence>
<dbReference type="SUPFAM" id="SSF46955">
    <property type="entry name" value="Putative DNA-binding domain"/>
    <property type="match status" value="1"/>
</dbReference>
<comment type="caution">
    <text evidence="15">The sequence shown here is derived from an EMBL/GenBank/DDBJ whole genome shotgun (WGS) entry which is preliminary data.</text>
</comment>
<dbReference type="SMART" id="SM00874">
    <property type="entry name" value="B5"/>
    <property type="match status" value="1"/>
</dbReference>
<dbReference type="Gene3D" id="3.30.56.10">
    <property type="match status" value="2"/>
</dbReference>
<accession>A0A502M861</accession>
<dbReference type="InterPro" id="IPR041616">
    <property type="entry name" value="PheRS_beta_core"/>
</dbReference>
<dbReference type="GO" id="GO:0005524">
    <property type="term" value="F:ATP binding"/>
    <property type="evidence" value="ECO:0007669"/>
    <property type="project" value="UniProtKB-KW"/>
</dbReference>
<dbReference type="GO" id="GO:0004826">
    <property type="term" value="F:phenylalanine-tRNA ligase activity"/>
    <property type="evidence" value="ECO:0007669"/>
    <property type="project" value="UniProtKB-EC"/>
</dbReference>
<evidence type="ECO:0000256" key="7">
    <source>
        <dbReference type="ARBA" id="ARBA00022840"/>
    </source>
</evidence>
<reference evidence="15 16" key="1">
    <citation type="submission" date="2019-06" db="EMBL/GenBank/DDBJ databases">
        <title>A comparative genomics study of ostrich specific Mycoplasmas.</title>
        <authorList>
            <person name="Botes A."/>
            <person name="Nel T."/>
        </authorList>
    </citation>
    <scope>NUCLEOTIDE SEQUENCE [LARGE SCALE GENOMIC DNA]</scope>
    <source>
        <strain evidence="15 16">Ms01</strain>
    </source>
</reference>
<dbReference type="InterPro" id="IPR045060">
    <property type="entry name" value="Phe-tRNA-ligase_IIc_bsu"/>
</dbReference>
<dbReference type="InterPro" id="IPR045864">
    <property type="entry name" value="aa-tRNA-synth_II/BPL/LPL"/>
</dbReference>
<feature type="domain" description="B5" evidence="14">
    <location>
        <begin position="388"/>
        <end position="465"/>
    </location>
</feature>
<evidence type="ECO:0000313" key="16">
    <source>
        <dbReference type="Proteomes" id="UP000317904"/>
    </source>
</evidence>
<evidence type="ECO:0000256" key="3">
    <source>
        <dbReference type="ARBA" id="ARBA00022555"/>
    </source>
</evidence>
<dbReference type="GO" id="GO:0006432">
    <property type="term" value="P:phenylalanyl-tRNA aminoacylation"/>
    <property type="evidence" value="ECO:0007669"/>
    <property type="project" value="InterPro"/>
</dbReference>
<dbReference type="RefSeq" id="WP_140701315.1">
    <property type="nucleotide sequence ID" value="NZ_VFSY01000029.1"/>
</dbReference>
<dbReference type="PANTHER" id="PTHR10947">
    <property type="entry name" value="PHENYLALANYL-TRNA SYNTHETASE BETA CHAIN AND LEUCINE-RICH REPEAT-CONTAINING PROTEIN 47"/>
    <property type="match status" value="1"/>
</dbReference>
<evidence type="ECO:0000256" key="12">
    <source>
        <dbReference type="PROSITE-ProRule" id="PRU00209"/>
    </source>
</evidence>
<dbReference type="AlphaFoldDB" id="A0A502M861"/>
<evidence type="ECO:0000259" key="13">
    <source>
        <dbReference type="PROSITE" id="PS50886"/>
    </source>
</evidence>
<dbReference type="PROSITE" id="PS50886">
    <property type="entry name" value="TRBD"/>
    <property type="match status" value="1"/>
</dbReference>
<dbReference type="InterPro" id="IPR005147">
    <property type="entry name" value="tRNA_synthase_B5-dom"/>
</dbReference>
<keyword evidence="7" id="KW-0067">ATP-binding</keyword>
<keyword evidence="4 15" id="KW-0436">Ligase</keyword>
<dbReference type="InterPro" id="IPR020825">
    <property type="entry name" value="Phe-tRNA_synthase-like_B3/B4"/>
</dbReference>
<dbReference type="Pfam" id="PF03483">
    <property type="entry name" value="B3_4"/>
    <property type="match status" value="1"/>
</dbReference>
<dbReference type="NCBIfam" id="NF001882">
    <property type="entry name" value="PRK00629.5-4"/>
    <property type="match status" value="1"/>
</dbReference>
<keyword evidence="6" id="KW-0547">Nucleotide-binding</keyword>
<dbReference type="Gene3D" id="3.50.40.10">
    <property type="entry name" value="Phenylalanyl-trna Synthetase, Chain B, domain 3"/>
    <property type="match status" value="1"/>
</dbReference>